<accession>A0AAW0BBJ8</accession>
<sequence length="281" mass="31686">MTWAVRIFRLLPVNPCYSPFKFPIRMPISLSSIRLPFTPLRALRLSRRLPSALHLSLVSHSPRNPGTMQFSLYTPTYLVPTSHTYNLHSCDFIDTSPHFRLLTHYLTQIYVPASRHLSSPVSSLSLSDSCPLVPVATVPLCSKQHSMNHPPAYKFLLILDTFRMHCHCAIPSPNTVRSVIPLPSPLPLLHPHIYPDPSQYGVLTSPCSPVPSVLSSAERINAQTRHHMHPSIPSLLSKPLFFQACSRRVRLVRSEPSHKHPTVNVLENRGKRFSSLPNSIR</sequence>
<evidence type="ECO:0000313" key="1">
    <source>
        <dbReference type="EMBL" id="KAK7023004.1"/>
    </source>
</evidence>
<dbReference type="Proteomes" id="UP001362999">
    <property type="component" value="Unassembled WGS sequence"/>
</dbReference>
<protein>
    <submittedName>
        <fullName evidence="1">Uncharacterized protein</fullName>
    </submittedName>
</protein>
<keyword evidence="2" id="KW-1185">Reference proteome</keyword>
<dbReference type="AlphaFoldDB" id="A0AAW0BBJ8"/>
<name>A0AAW0BBJ8_9AGAR</name>
<reference evidence="1 2" key="1">
    <citation type="journal article" date="2024" name="J Genomics">
        <title>Draft genome sequencing and assembly of Favolaschia claudopus CIRM-BRFM 2984 isolated from oak limbs.</title>
        <authorList>
            <person name="Navarro D."/>
            <person name="Drula E."/>
            <person name="Chaduli D."/>
            <person name="Cazenave R."/>
            <person name="Ahrendt S."/>
            <person name="Wang J."/>
            <person name="Lipzen A."/>
            <person name="Daum C."/>
            <person name="Barry K."/>
            <person name="Grigoriev I.V."/>
            <person name="Favel A."/>
            <person name="Rosso M.N."/>
            <person name="Martin F."/>
        </authorList>
    </citation>
    <scope>NUCLEOTIDE SEQUENCE [LARGE SCALE GENOMIC DNA]</scope>
    <source>
        <strain evidence="1 2">CIRM-BRFM 2984</strain>
    </source>
</reference>
<evidence type="ECO:0000313" key="2">
    <source>
        <dbReference type="Proteomes" id="UP001362999"/>
    </source>
</evidence>
<comment type="caution">
    <text evidence="1">The sequence shown here is derived from an EMBL/GenBank/DDBJ whole genome shotgun (WGS) entry which is preliminary data.</text>
</comment>
<organism evidence="1 2">
    <name type="scientific">Favolaschia claudopus</name>
    <dbReference type="NCBI Taxonomy" id="2862362"/>
    <lineage>
        <taxon>Eukaryota</taxon>
        <taxon>Fungi</taxon>
        <taxon>Dikarya</taxon>
        <taxon>Basidiomycota</taxon>
        <taxon>Agaricomycotina</taxon>
        <taxon>Agaricomycetes</taxon>
        <taxon>Agaricomycetidae</taxon>
        <taxon>Agaricales</taxon>
        <taxon>Marasmiineae</taxon>
        <taxon>Mycenaceae</taxon>
        <taxon>Favolaschia</taxon>
    </lineage>
</organism>
<proteinExistence type="predicted"/>
<gene>
    <name evidence="1" type="ORF">R3P38DRAFT_3194924</name>
</gene>
<dbReference type="EMBL" id="JAWWNJ010000036">
    <property type="protein sequence ID" value="KAK7023004.1"/>
    <property type="molecule type" value="Genomic_DNA"/>
</dbReference>